<evidence type="ECO:0000259" key="7">
    <source>
        <dbReference type="Pfam" id="PF08281"/>
    </source>
</evidence>
<keyword evidence="3" id="KW-0805">Transcription regulation</keyword>
<dbReference type="AlphaFoldDB" id="A0A840P4K9"/>
<dbReference type="SUPFAM" id="SSF54427">
    <property type="entry name" value="NTF2-like"/>
    <property type="match status" value="1"/>
</dbReference>
<comment type="similarity">
    <text evidence="1">Belongs to the sigma-70 factor family. ECF subfamily.</text>
</comment>
<dbReference type="EMBL" id="JACHGN010000004">
    <property type="protein sequence ID" value="MBB5132420.1"/>
    <property type="molecule type" value="Genomic_DNA"/>
</dbReference>
<dbReference type="Gene3D" id="1.10.1740.10">
    <property type="match status" value="1"/>
</dbReference>
<dbReference type="Pfam" id="PF08281">
    <property type="entry name" value="Sigma70_r4_2"/>
    <property type="match status" value="1"/>
</dbReference>
<dbReference type="InterPro" id="IPR013325">
    <property type="entry name" value="RNA_pol_sigma_r2"/>
</dbReference>
<evidence type="ECO:0000256" key="5">
    <source>
        <dbReference type="ARBA" id="ARBA00023163"/>
    </source>
</evidence>
<dbReference type="Gene3D" id="1.10.10.10">
    <property type="entry name" value="Winged helix-like DNA-binding domain superfamily/Winged helix DNA-binding domain"/>
    <property type="match status" value="1"/>
</dbReference>
<reference evidence="8 9" key="1">
    <citation type="submission" date="2020-08" db="EMBL/GenBank/DDBJ databases">
        <title>Genomic Encyclopedia of Type Strains, Phase IV (KMG-IV): sequencing the most valuable type-strain genomes for metagenomic binning, comparative biology and taxonomic classification.</title>
        <authorList>
            <person name="Goeker M."/>
        </authorList>
    </citation>
    <scope>NUCLEOTIDE SEQUENCE [LARGE SCALE GENOMIC DNA]</scope>
    <source>
        <strain evidence="8 9">DSM 45615</strain>
    </source>
</reference>
<dbReference type="PANTHER" id="PTHR30173">
    <property type="entry name" value="SIGMA 19 FACTOR"/>
    <property type="match status" value="1"/>
</dbReference>
<dbReference type="InterPro" id="IPR036388">
    <property type="entry name" value="WH-like_DNA-bd_sf"/>
</dbReference>
<proteinExistence type="inferred from homology"/>
<dbReference type="SUPFAM" id="SSF88946">
    <property type="entry name" value="Sigma2 domain of RNA polymerase sigma factors"/>
    <property type="match status" value="1"/>
</dbReference>
<evidence type="ECO:0000313" key="8">
    <source>
        <dbReference type="EMBL" id="MBB5132420.1"/>
    </source>
</evidence>
<dbReference type="RefSeq" id="WP_185049357.1">
    <property type="nucleotide sequence ID" value="NZ_BAABIX010000003.1"/>
</dbReference>
<dbReference type="GO" id="GO:0006352">
    <property type="term" value="P:DNA-templated transcription initiation"/>
    <property type="evidence" value="ECO:0007669"/>
    <property type="project" value="InterPro"/>
</dbReference>
<organism evidence="8 9">
    <name type="scientific">Thermocatellispora tengchongensis</name>
    <dbReference type="NCBI Taxonomy" id="1073253"/>
    <lineage>
        <taxon>Bacteria</taxon>
        <taxon>Bacillati</taxon>
        <taxon>Actinomycetota</taxon>
        <taxon>Actinomycetes</taxon>
        <taxon>Streptosporangiales</taxon>
        <taxon>Streptosporangiaceae</taxon>
        <taxon>Thermocatellispora</taxon>
    </lineage>
</organism>
<dbReference type="InterPro" id="IPR013324">
    <property type="entry name" value="RNA_pol_sigma_r3/r4-like"/>
</dbReference>
<evidence type="ECO:0000256" key="2">
    <source>
        <dbReference type="ARBA" id="ARBA00011344"/>
    </source>
</evidence>
<sequence>MDTTLAELAEHFDKSRNHLRAVAFRILGSADEADDAVQDAWLRACRGGADGVADMTAWLTTIVARICLDMLRSRRRRREEFTDMSDLDAIIAHDDPGPEEEAVRANSVGLALLVVLDTLGPAERIAYVLHDLFAVPFDAIAEILQRTPAAAKKLASRARHRVHGTAAVPAADLARQRRVVEAFLAASRAGDLPALLAVLAPDVVRHADAAALRRPARTELRGAHDVARETLSNAARAFYARPILVDGAMGVVVAPEGRLRLVLRMTIDGDRITAIDVVADPGRLRALHLALADPAPAP</sequence>
<dbReference type="Proteomes" id="UP000578449">
    <property type="component" value="Unassembled WGS sequence"/>
</dbReference>
<evidence type="ECO:0000313" key="9">
    <source>
        <dbReference type="Proteomes" id="UP000578449"/>
    </source>
</evidence>
<comment type="caution">
    <text evidence="8">The sequence shown here is derived from an EMBL/GenBank/DDBJ whole genome shotgun (WGS) entry which is preliminary data.</text>
</comment>
<feature type="domain" description="RNA polymerase sigma-70 region 2" evidence="6">
    <location>
        <begin position="14"/>
        <end position="77"/>
    </location>
</feature>
<feature type="domain" description="RNA polymerase sigma factor 70 region 4 type 2" evidence="7">
    <location>
        <begin position="111"/>
        <end position="159"/>
    </location>
</feature>
<gene>
    <name evidence="8" type="ORF">HNP84_002136</name>
</gene>
<keyword evidence="4" id="KW-0731">Sigma factor</keyword>
<dbReference type="GO" id="GO:0003677">
    <property type="term" value="F:DNA binding"/>
    <property type="evidence" value="ECO:0007669"/>
    <property type="project" value="InterPro"/>
</dbReference>
<keyword evidence="9" id="KW-1185">Reference proteome</keyword>
<dbReference type="InterPro" id="IPR032710">
    <property type="entry name" value="NTF2-like_dom_sf"/>
</dbReference>
<protein>
    <submittedName>
        <fullName evidence="8">RNA polymerase sigma-70 factor (ECF subfamily)</fullName>
    </submittedName>
</protein>
<name>A0A840P4K9_9ACTN</name>
<dbReference type="InterPro" id="IPR014284">
    <property type="entry name" value="RNA_pol_sigma-70_dom"/>
</dbReference>
<evidence type="ECO:0000256" key="3">
    <source>
        <dbReference type="ARBA" id="ARBA00023015"/>
    </source>
</evidence>
<evidence type="ECO:0000256" key="4">
    <source>
        <dbReference type="ARBA" id="ARBA00023082"/>
    </source>
</evidence>
<dbReference type="GO" id="GO:0016987">
    <property type="term" value="F:sigma factor activity"/>
    <property type="evidence" value="ECO:0007669"/>
    <property type="project" value="UniProtKB-KW"/>
</dbReference>
<dbReference type="Pfam" id="PF04542">
    <property type="entry name" value="Sigma70_r2"/>
    <property type="match status" value="1"/>
</dbReference>
<keyword evidence="5" id="KW-0804">Transcription</keyword>
<accession>A0A840P4K9</accession>
<dbReference type="NCBIfam" id="TIGR02937">
    <property type="entry name" value="sigma70-ECF"/>
    <property type="match status" value="1"/>
</dbReference>
<comment type="subunit">
    <text evidence="2">Interacts transiently with the RNA polymerase catalytic core formed by RpoA, RpoB, RpoC and RpoZ (2 alpha, 1 beta, 1 beta' and 1 omega subunit) to form the RNA polymerase holoenzyme that can initiate transcription.</text>
</comment>
<evidence type="ECO:0000259" key="6">
    <source>
        <dbReference type="Pfam" id="PF04542"/>
    </source>
</evidence>
<evidence type="ECO:0000256" key="1">
    <source>
        <dbReference type="ARBA" id="ARBA00010641"/>
    </source>
</evidence>
<dbReference type="SUPFAM" id="SSF88659">
    <property type="entry name" value="Sigma3 and sigma4 domains of RNA polymerase sigma factors"/>
    <property type="match status" value="1"/>
</dbReference>
<dbReference type="InterPro" id="IPR007627">
    <property type="entry name" value="RNA_pol_sigma70_r2"/>
</dbReference>
<dbReference type="PANTHER" id="PTHR30173:SF43">
    <property type="entry name" value="ECF RNA POLYMERASE SIGMA FACTOR SIGI-RELATED"/>
    <property type="match status" value="1"/>
</dbReference>
<dbReference type="InterPro" id="IPR013249">
    <property type="entry name" value="RNA_pol_sigma70_r4_t2"/>
</dbReference>
<dbReference type="Gene3D" id="3.10.450.50">
    <property type="match status" value="1"/>
</dbReference>
<dbReference type="InterPro" id="IPR052704">
    <property type="entry name" value="ECF_Sigma-70_Domain"/>
</dbReference>